<evidence type="ECO:0000313" key="11">
    <source>
        <dbReference type="Proteomes" id="UP000002358"/>
    </source>
</evidence>
<dbReference type="OrthoDB" id="643377at2759"/>
<dbReference type="SMART" id="SM00082">
    <property type="entry name" value="LRRCT"/>
    <property type="match status" value="1"/>
</dbReference>
<feature type="compositionally biased region" description="Polar residues" evidence="6">
    <location>
        <begin position="435"/>
        <end position="444"/>
    </location>
</feature>
<dbReference type="InterPro" id="IPR013098">
    <property type="entry name" value="Ig_I-set"/>
</dbReference>
<evidence type="ECO:0000256" key="8">
    <source>
        <dbReference type="SAM" id="SignalP"/>
    </source>
</evidence>
<dbReference type="PANTHER" id="PTHR24366">
    <property type="entry name" value="IG(IMMUNOGLOBULIN) AND LRR(LEUCINE RICH REPEAT) DOMAINS"/>
    <property type="match status" value="1"/>
</dbReference>
<proteinExistence type="predicted"/>
<feature type="chain" id="PRO_5029594128" description="Ig-like domain-containing protein" evidence="8">
    <location>
        <begin position="35"/>
        <end position="739"/>
    </location>
</feature>
<dbReference type="InterPro" id="IPR003599">
    <property type="entry name" value="Ig_sub"/>
</dbReference>
<evidence type="ECO:0000256" key="4">
    <source>
        <dbReference type="ARBA" id="ARBA00023157"/>
    </source>
</evidence>
<keyword evidence="3" id="KW-0677">Repeat</keyword>
<feature type="domain" description="Ig-like" evidence="9">
    <location>
        <begin position="275"/>
        <end position="378"/>
    </location>
</feature>
<keyword evidence="4" id="KW-1015">Disulfide bond</keyword>
<dbReference type="InterPro" id="IPR032675">
    <property type="entry name" value="LRR_dom_sf"/>
</dbReference>
<keyword evidence="7" id="KW-0472">Membrane</keyword>
<dbReference type="FunFam" id="3.80.10.10:FF:000082">
    <property type="entry name" value="Leucine-rich repeat-containing 24"/>
    <property type="match status" value="1"/>
</dbReference>
<keyword evidence="7" id="KW-1133">Transmembrane helix</keyword>
<dbReference type="SUPFAM" id="SSF52058">
    <property type="entry name" value="L domain-like"/>
    <property type="match status" value="1"/>
</dbReference>
<dbReference type="InterPro" id="IPR013783">
    <property type="entry name" value="Ig-like_fold"/>
</dbReference>
<protein>
    <recommendedName>
        <fullName evidence="9">Ig-like domain-containing protein</fullName>
    </recommendedName>
</protein>
<dbReference type="InParanoid" id="A0A7M7Q024"/>
<evidence type="ECO:0000256" key="5">
    <source>
        <dbReference type="ARBA" id="ARBA00023180"/>
    </source>
</evidence>
<dbReference type="GeneID" id="100115012"/>
<dbReference type="InterPro" id="IPR001611">
    <property type="entry name" value="Leu-rich_rpt"/>
</dbReference>
<dbReference type="SMART" id="SM00369">
    <property type="entry name" value="LRR_TYP"/>
    <property type="match status" value="6"/>
</dbReference>
<dbReference type="Proteomes" id="UP000002358">
    <property type="component" value="Unassembled WGS sequence"/>
</dbReference>
<feature type="region of interest" description="Disordered" evidence="6">
    <location>
        <begin position="674"/>
        <end position="739"/>
    </location>
</feature>
<feature type="region of interest" description="Disordered" evidence="6">
    <location>
        <begin position="434"/>
        <end position="470"/>
    </location>
</feature>
<dbReference type="SMART" id="SM00409">
    <property type="entry name" value="IG"/>
    <property type="match status" value="1"/>
</dbReference>
<dbReference type="SUPFAM" id="SSF48726">
    <property type="entry name" value="Immunoglobulin"/>
    <property type="match status" value="1"/>
</dbReference>
<accession>A0A7M7Q024</accession>
<dbReference type="GO" id="GO:0071944">
    <property type="term" value="C:cell periphery"/>
    <property type="evidence" value="ECO:0007669"/>
    <property type="project" value="UniProtKB-ARBA"/>
</dbReference>
<dbReference type="Pfam" id="PF07679">
    <property type="entry name" value="I-set"/>
    <property type="match status" value="1"/>
</dbReference>
<feature type="signal peptide" evidence="8">
    <location>
        <begin position="1"/>
        <end position="34"/>
    </location>
</feature>
<dbReference type="InterPro" id="IPR000483">
    <property type="entry name" value="Cys-rich_flank_reg_C"/>
</dbReference>
<dbReference type="InterPro" id="IPR003598">
    <property type="entry name" value="Ig_sub2"/>
</dbReference>
<evidence type="ECO:0000256" key="2">
    <source>
        <dbReference type="ARBA" id="ARBA00022729"/>
    </source>
</evidence>
<dbReference type="Gene3D" id="2.60.40.10">
    <property type="entry name" value="Immunoglobulins"/>
    <property type="match status" value="1"/>
</dbReference>
<keyword evidence="5" id="KW-0325">Glycoprotein</keyword>
<feature type="compositionally biased region" description="Basic and acidic residues" evidence="6">
    <location>
        <begin position="716"/>
        <end position="727"/>
    </location>
</feature>
<dbReference type="PROSITE" id="PS50835">
    <property type="entry name" value="IG_LIKE"/>
    <property type="match status" value="1"/>
</dbReference>
<dbReference type="RefSeq" id="XP_031777401.1">
    <property type="nucleotide sequence ID" value="XM_031921541.2"/>
</dbReference>
<evidence type="ECO:0000259" key="9">
    <source>
        <dbReference type="PROSITE" id="PS50835"/>
    </source>
</evidence>
<keyword evidence="7" id="KW-0812">Transmembrane</keyword>
<organism evidence="10 11">
    <name type="scientific">Nasonia vitripennis</name>
    <name type="common">Parasitic wasp</name>
    <dbReference type="NCBI Taxonomy" id="7425"/>
    <lineage>
        <taxon>Eukaryota</taxon>
        <taxon>Metazoa</taxon>
        <taxon>Ecdysozoa</taxon>
        <taxon>Arthropoda</taxon>
        <taxon>Hexapoda</taxon>
        <taxon>Insecta</taxon>
        <taxon>Pterygota</taxon>
        <taxon>Neoptera</taxon>
        <taxon>Endopterygota</taxon>
        <taxon>Hymenoptera</taxon>
        <taxon>Apocrita</taxon>
        <taxon>Proctotrupomorpha</taxon>
        <taxon>Chalcidoidea</taxon>
        <taxon>Pteromalidae</taxon>
        <taxon>Pteromalinae</taxon>
        <taxon>Nasonia</taxon>
    </lineage>
</organism>
<dbReference type="SMR" id="A0A7M7Q024"/>
<dbReference type="SMART" id="SM00408">
    <property type="entry name" value="IGc2"/>
    <property type="match status" value="1"/>
</dbReference>
<reference evidence="10" key="1">
    <citation type="submission" date="2021-01" db="UniProtKB">
        <authorList>
            <consortium name="EnsemblMetazoa"/>
        </authorList>
    </citation>
    <scope>IDENTIFICATION</scope>
</reference>
<keyword evidence="2 8" id="KW-0732">Signal</keyword>
<dbReference type="PANTHER" id="PTHR24366:SF140">
    <property type="entry name" value="IP22191P"/>
    <property type="match status" value="1"/>
</dbReference>
<dbReference type="Gene3D" id="3.80.10.10">
    <property type="entry name" value="Ribonuclease Inhibitor"/>
    <property type="match status" value="2"/>
</dbReference>
<feature type="transmembrane region" description="Helical" evidence="7">
    <location>
        <begin position="398"/>
        <end position="425"/>
    </location>
</feature>
<dbReference type="InterPro" id="IPR036179">
    <property type="entry name" value="Ig-like_dom_sf"/>
</dbReference>
<evidence type="ECO:0000256" key="3">
    <source>
        <dbReference type="ARBA" id="ARBA00022737"/>
    </source>
</evidence>
<evidence type="ECO:0000256" key="1">
    <source>
        <dbReference type="ARBA" id="ARBA00022614"/>
    </source>
</evidence>
<sequence>MLPRLALLPPLPPLPPLLLLLLLLLLRAAGRADACPSACSCKWKAGKEWVECAARGLQGLPQGAREETQVLDLSGNQLFSLEAEGFLALRLVNLQRLYLARSRLRSVARLALSGLQGLVELDLADNELEQPPTESFASVPNLMRLGLAGNPLGELRREAFRQLAQLTFLDLSRCRLARLEAGAFAGLHALEWLKLQDNLLRQVPPATLPTSAGLHGLPLHGNPWLCDCELAALRDWLVASQAQAPQDAEPSCQGPERLRARPVRLLKPQELACLPSVRLPASPLDVYEGDNVTLLCEVQAVPQAAAGWLVNGRSLDLDAEPEPSELPRRVRYSYVEQSSENKISASLEILEVESVDEGSYVCQAENAAGSARGNLTLRVLRRERSTVEPPAESPGAGYAAAIAAGALLGTLLALGCLFLGIFLYARRLRSHSKSNLKQPSTAGSSVVPPSILKKPSGDKPSKPACEPEGATSAYAPASAAAVLMPTASGRLEQPGYGPAAAELNEFGELSEVLYLQQRRFIEPDLINEVPQVESGLPGGYLEPSYRRACLDSAYSNCLDRDGYPLNFGLPKLGPVTPQQRGSATCSETLPRIRQRQQLMLSGSAAVPTIRLSREAEFLARAAGYPCPGNQPVLEIGYAALVQPTPFIPSPPAAYRSEPAALSPRSLLQAKTQLEGAVGGACPSNAPPALMQLPHPRHPQHQQHQPHQPHQAPLDPSENREGIEHPESPDEGYVGDAMDV</sequence>
<dbReference type="Pfam" id="PF13855">
    <property type="entry name" value="LRR_8"/>
    <property type="match status" value="2"/>
</dbReference>
<keyword evidence="1" id="KW-0433">Leucine-rich repeat</keyword>
<name>A0A7M7Q024_NASVI</name>
<dbReference type="InterPro" id="IPR003591">
    <property type="entry name" value="Leu-rich_rpt_typical-subtyp"/>
</dbReference>
<keyword evidence="11" id="KW-1185">Reference proteome</keyword>
<feature type="compositionally biased region" description="Low complexity" evidence="6">
    <location>
        <begin position="701"/>
        <end position="712"/>
    </location>
</feature>
<dbReference type="KEGG" id="nvi:100115012"/>
<dbReference type="EnsemblMetazoa" id="XM_031921541">
    <property type="protein sequence ID" value="XP_031777401"/>
    <property type="gene ID" value="LOC100115012"/>
</dbReference>
<evidence type="ECO:0000313" key="10">
    <source>
        <dbReference type="EnsemblMetazoa" id="XP_031777401"/>
    </source>
</evidence>
<dbReference type="AlphaFoldDB" id="A0A7M7Q024"/>
<evidence type="ECO:0000256" key="6">
    <source>
        <dbReference type="SAM" id="MobiDB-lite"/>
    </source>
</evidence>
<dbReference type="InterPro" id="IPR007110">
    <property type="entry name" value="Ig-like_dom"/>
</dbReference>
<evidence type="ECO:0000256" key="7">
    <source>
        <dbReference type="SAM" id="Phobius"/>
    </source>
</evidence>